<dbReference type="AlphaFoldDB" id="A0AAV9H792"/>
<accession>A0AAV9H792</accession>
<organism evidence="2 3">
    <name type="scientific">Podospora aff. communis PSN243</name>
    <dbReference type="NCBI Taxonomy" id="3040156"/>
    <lineage>
        <taxon>Eukaryota</taxon>
        <taxon>Fungi</taxon>
        <taxon>Dikarya</taxon>
        <taxon>Ascomycota</taxon>
        <taxon>Pezizomycotina</taxon>
        <taxon>Sordariomycetes</taxon>
        <taxon>Sordariomycetidae</taxon>
        <taxon>Sordariales</taxon>
        <taxon>Podosporaceae</taxon>
        <taxon>Podospora</taxon>
    </lineage>
</organism>
<dbReference type="EMBL" id="MU865913">
    <property type="protein sequence ID" value="KAK4456323.1"/>
    <property type="molecule type" value="Genomic_DNA"/>
</dbReference>
<feature type="compositionally biased region" description="Basic and acidic residues" evidence="1">
    <location>
        <begin position="102"/>
        <end position="119"/>
    </location>
</feature>
<name>A0AAV9H792_9PEZI</name>
<reference evidence="2" key="1">
    <citation type="journal article" date="2023" name="Mol. Phylogenet. Evol.">
        <title>Genome-scale phylogeny and comparative genomics of the fungal order Sordariales.</title>
        <authorList>
            <person name="Hensen N."/>
            <person name="Bonometti L."/>
            <person name="Westerberg I."/>
            <person name="Brannstrom I.O."/>
            <person name="Guillou S."/>
            <person name="Cros-Aarteil S."/>
            <person name="Calhoun S."/>
            <person name="Haridas S."/>
            <person name="Kuo A."/>
            <person name="Mondo S."/>
            <person name="Pangilinan J."/>
            <person name="Riley R."/>
            <person name="LaButti K."/>
            <person name="Andreopoulos B."/>
            <person name="Lipzen A."/>
            <person name="Chen C."/>
            <person name="Yan M."/>
            <person name="Daum C."/>
            <person name="Ng V."/>
            <person name="Clum A."/>
            <person name="Steindorff A."/>
            <person name="Ohm R.A."/>
            <person name="Martin F."/>
            <person name="Silar P."/>
            <person name="Natvig D.O."/>
            <person name="Lalanne C."/>
            <person name="Gautier V."/>
            <person name="Ament-Velasquez S.L."/>
            <person name="Kruys A."/>
            <person name="Hutchinson M.I."/>
            <person name="Powell A.J."/>
            <person name="Barry K."/>
            <person name="Miller A.N."/>
            <person name="Grigoriev I.V."/>
            <person name="Debuchy R."/>
            <person name="Gladieux P."/>
            <person name="Hiltunen Thoren M."/>
            <person name="Johannesson H."/>
        </authorList>
    </citation>
    <scope>NUCLEOTIDE SEQUENCE</scope>
    <source>
        <strain evidence="2">PSN243</strain>
    </source>
</reference>
<feature type="compositionally biased region" description="Polar residues" evidence="1">
    <location>
        <begin position="55"/>
        <end position="73"/>
    </location>
</feature>
<evidence type="ECO:0000256" key="1">
    <source>
        <dbReference type="SAM" id="MobiDB-lite"/>
    </source>
</evidence>
<evidence type="ECO:0000313" key="3">
    <source>
        <dbReference type="Proteomes" id="UP001321760"/>
    </source>
</evidence>
<protein>
    <submittedName>
        <fullName evidence="2">Uncharacterized protein</fullName>
    </submittedName>
</protein>
<evidence type="ECO:0000313" key="2">
    <source>
        <dbReference type="EMBL" id="KAK4456323.1"/>
    </source>
</evidence>
<feature type="region of interest" description="Disordered" evidence="1">
    <location>
        <begin position="1"/>
        <end position="42"/>
    </location>
</feature>
<comment type="caution">
    <text evidence="2">The sequence shown here is derived from an EMBL/GenBank/DDBJ whole genome shotgun (WGS) entry which is preliminary data.</text>
</comment>
<keyword evidence="3" id="KW-1185">Reference proteome</keyword>
<feature type="region of interest" description="Disordered" evidence="1">
    <location>
        <begin position="55"/>
        <end position="164"/>
    </location>
</feature>
<sequence>MEVQNKDAPQTHSPLDDQEAIPQYPVISTSTSVPSLRFPRPQGNARLANWISNSSPDILQLQPPNMSESSSLADSAFEIINSPDSESQDGRMSESTSSLDISRPDDVHSLDGSEHHYDTDTDEESDHSSHASPIRYADEALQNPSTQTPPHAIPYSSPSSEGSGVMLASIEFREECDEQSLDMDKISAKHVIEEFDEEASTIVAKHLSLPVSPRILVATARQSMSRASLSVKDPLRVLYTGRPEVKRDVIIKISNAIWASPQNGSSDEDPFLRHNDGVYNIVPISSFGPNPELDLMEASQYQIKVEHCTLASESSVGDDQSSSPMYTINVGGDRDKTYSTIVTPKGVTTQPQWALPHIAVFYCADDEDKTDKDTREAAWKFMRGHSIPCIFITESPVLEKPITTKWGDYIDENVLHLSIESRDQEREIPPQRLPIDFWSFINIDARQMNRNLAYLTGMTEVEQKPLAATIEDKQLSWEAGIQKAWDQRPSRDQVLQSIEQNKWFIAMLVPILMTLVAPLLSALFTSLPTGRDFSTHQVPVAGIHGLPSTGSSRVSTTSTTSIATSTSTTTVVINVTSTKTVQLSRALPSTSSLASVLPFAGFLSDRPSDTPTEPEVKKTACSVRVYNPHELLITLPYGSKAGWLARGAIDIDVSRGDEHLKSKLSSVDEGIIVELSQKDAYGILNVSVVTTRRPKINETFEVDFGTTLMGEAIEIFQGVTKAVFSTVDEAAHAIEKAQLSGMAKIRGEAASVWVQATGAGRKYEETLTRVKDSFDSNYQRVMEAVTHQLKPTKRLHAEADLSLLGAQVRAKLWWLKVQGKDKEFAEYQRNASQLLKKKYEEMMEAYHADDTARTQQSAVKCGKFGKGRCTGDITQEESKDYRWKKMILG</sequence>
<gene>
    <name evidence="2" type="ORF">QBC34DRAFT_389617</name>
</gene>
<reference evidence="2" key="2">
    <citation type="submission" date="2023-05" db="EMBL/GenBank/DDBJ databases">
        <authorList>
            <consortium name="Lawrence Berkeley National Laboratory"/>
            <person name="Steindorff A."/>
            <person name="Hensen N."/>
            <person name="Bonometti L."/>
            <person name="Westerberg I."/>
            <person name="Brannstrom I.O."/>
            <person name="Guillou S."/>
            <person name="Cros-Aarteil S."/>
            <person name="Calhoun S."/>
            <person name="Haridas S."/>
            <person name="Kuo A."/>
            <person name="Mondo S."/>
            <person name="Pangilinan J."/>
            <person name="Riley R."/>
            <person name="Labutti K."/>
            <person name="Andreopoulos B."/>
            <person name="Lipzen A."/>
            <person name="Chen C."/>
            <person name="Yanf M."/>
            <person name="Daum C."/>
            <person name="Ng V."/>
            <person name="Clum A."/>
            <person name="Ohm R."/>
            <person name="Martin F."/>
            <person name="Silar P."/>
            <person name="Natvig D."/>
            <person name="Lalanne C."/>
            <person name="Gautier V."/>
            <person name="Ament-Velasquez S.L."/>
            <person name="Kruys A."/>
            <person name="Hutchinson M.I."/>
            <person name="Powell A.J."/>
            <person name="Barry K."/>
            <person name="Miller A.N."/>
            <person name="Grigoriev I.V."/>
            <person name="Debuchy R."/>
            <person name="Gladieux P."/>
            <person name="Thoren M.H."/>
            <person name="Johannesson H."/>
        </authorList>
    </citation>
    <scope>NUCLEOTIDE SEQUENCE</scope>
    <source>
        <strain evidence="2">PSN243</strain>
    </source>
</reference>
<proteinExistence type="predicted"/>
<dbReference type="Proteomes" id="UP001321760">
    <property type="component" value="Unassembled WGS sequence"/>
</dbReference>